<keyword evidence="1" id="KW-0805">Transcription regulation</keyword>
<dbReference type="InterPro" id="IPR015927">
    <property type="entry name" value="Peptidase_S24_S26A/B/C"/>
</dbReference>
<dbReference type="InterPro" id="IPR039418">
    <property type="entry name" value="LexA-like"/>
</dbReference>
<keyword evidence="4" id="KW-0175">Coiled coil</keyword>
<dbReference type="CDD" id="cd06529">
    <property type="entry name" value="S24_LexA-like"/>
    <property type="match status" value="1"/>
</dbReference>
<evidence type="ECO:0000256" key="1">
    <source>
        <dbReference type="ARBA" id="ARBA00023015"/>
    </source>
</evidence>
<dbReference type="Pfam" id="PF00717">
    <property type="entry name" value="Peptidase_S24"/>
    <property type="match status" value="1"/>
</dbReference>
<evidence type="ECO:0000259" key="5">
    <source>
        <dbReference type="PROSITE" id="PS50943"/>
    </source>
</evidence>
<dbReference type="SMART" id="SM00530">
    <property type="entry name" value="HTH_XRE"/>
    <property type="match status" value="1"/>
</dbReference>
<accession>A0ABY8MHH0</accession>
<sequence length="317" mass="36444">MKSENNIGARLSEIRKHFNYNQGQFAAILEVNQNVLSNYENGKNSIPDSIKGKLSELMISMDWLITGEGEMLRQEVDEKINDAASRVLNELGYYMEENEEDRKSLNTRVSELEEIKEELGEMQEATKEGLGAKADKSDLERVQQELKQIRQELKQTRQELAALKDLVYREHHLDREDEVQEPTVLYNMGRSAAGPLLDLQDHDPSETVKVEGRFDPQQHFVAEVKGHSMTHEGIHDGDMVVLEQCDTPIDEAIMLCYYEGRTTLKLLRRPESSESSESGESGEWELQYRDGTRRRILPSKGQDWYILGRFVAVARRL</sequence>
<feature type="coiled-coil region" evidence="4">
    <location>
        <begin position="95"/>
        <end position="166"/>
    </location>
</feature>
<dbReference type="SUPFAM" id="SSF47413">
    <property type="entry name" value="lambda repressor-like DNA-binding domains"/>
    <property type="match status" value="1"/>
</dbReference>
<dbReference type="PANTHER" id="PTHR40661:SF3">
    <property type="entry name" value="FELS-1 PROPHAGE TRANSCRIPTIONAL REGULATOR"/>
    <property type="match status" value="1"/>
</dbReference>
<dbReference type="Gene3D" id="1.10.260.40">
    <property type="entry name" value="lambda repressor-like DNA-binding domains"/>
    <property type="match status" value="1"/>
</dbReference>
<dbReference type="Gene3D" id="2.10.109.10">
    <property type="entry name" value="Umud Fragment, subunit A"/>
    <property type="match status" value="1"/>
</dbReference>
<keyword evidence="7" id="KW-1185">Reference proteome</keyword>
<evidence type="ECO:0000256" key="4">
    <source>
        <dbReference type="SAM" id="Coils"/>
    </source>
</evidence>
<proteinExistence type="predicted"/>
<dbReference type="SUPFAM" id="SSF51306">
    <property type="entry name" value="LexA/Signal peptidase"/>
    <property type="match status" value="1"/>
</dbReference>
<dbReference type="PANTHER" id="PTHR40661">
    <property type="match status" value="1"/>
</dbReference>
<reference evidence="6 7" key="1">
    <citation type="submission" date="2023-04" db="EMBL/GenBank/DDBJ databases">
        <title>Spirochaete genome identified in red abalone sample constitutes a novel genus.</title>
        <authorList>
            <person name="Sharma S.P."/>
            <person name="Purcell C.M."/>
            <person name="Hyde J.R."/>
            <person name="Severin A.J."/>
        </authorList>
    </citation>
    <scope>NUCLEOTIDE SEQUENCE [LARGE SCALE GENOMIC DNA]</scope>
    <source>
        <strain evidence="6 7">SP-2023</strain>
    </source>
</reference>
<keyword evidence="2" id="KW-0238">DNA-binding</keyword>
<dbReference type="PROSITE" id="PS50943">
    <property type="entry name" value="HTH_CROC1"/>
    <property type="match status" value="1"/>
</dbReference>
<evidence type="ECO:0000256" key="2">
    <source>
        <dbReference type="ARBA" id="ARBA00023125"/>
    </source>
</evidence>
<evidence type="ECO:0000313" key="6">
    <source>
        <dbReference type="EMBL" id="WGK69470.1"/>
    </source>
</evidence>
<protein>
    <submittedName>
        <fullName evidence="6">Helix-turn-helix domain-containing protein</fullName>
    </submittedName>
</protein>
<feature type="domain" description="HTH cro/C1-type" evidence="5">
    <location>
        <begin position="11"/>
        <end position="64"/>
    </location>
</feature>
<dbReference type="Pfam" id="PF01381">
    <property type="entry name" value="HTH_3"/>
    <property type="match status" value="1"/>
</dbReference>
<evidence type="ECO:0000313" key="7">
    <source>
        <dbReference type="Proteomes" id="UP001228690"/>
    </source>
</evidence>
<dbReference type="CDD" id="cd00093">
    <property type="entry name" value="HTH_XRE"/>
    <property type="match status" value="1"/>
</dbReference>
<dbReference type="EMBL" id="CP123443">
    <property type="protein sequence ID" value="WGK69470.1"/>
    <property type="molecule type" value="Genomic_DNA"/>
</dbReference>
<evidence type="ECO:0000256" key="3">
    <source>
        <dbReference type="ARBA" id="ARBA00023163"/>
    </source>
</evidence>
<dbReference type="Proteomes" id="UP001228690">
    <property type="component" value="Chromosome"/>
</dbReference>
<dbReference type="InterPro" id="IPR036286">
    <property type="entry name" value="LexA/Signal_pep-like_sf"/>
</dbReference>
<organism evidence="6 7">
    <name type="scientific">Candidatus Haliotispira prima</name>
    <dbReference type="NCBI Taxonomy" id="3034016"/>
    <lineage>
        <taxon>Bacteria</taxon>
        <taxon>Pseudomonadati</taxon>
        <taxon>Spirochaetota</taxon>
        <taxon>Spirochaetia</taxon>
        <taxon>Spirochaetales</taxon>
        <taxon>Spirochaetaceae</taxon>
        <taxon>Candidatus Haliotispira</taxon>
    </lineage>
</organism>
<gene>
    <name evidence="6" type="ORF">P0082_01020</name>
</gene>
<dbReference type="InterPro" id="IPR010982">
    <property type="entry name" value="Lambda_DNA-bd_dom_sf"/>
</dbReference>
<dbReference type="InterPro" id="IPR001387">
    <property type="entry name" value="Cro/C1-type_HTH"/>
</dbReference>
<name>A0ABY8MHH0_9SPIO</name>
<dbReference type="RefSeq" id="WP_326927653.1">
    <property type="nucleotide sequence ID" value="NZ_CP123443.1"/>
</dbReference>
<keyword evidence="3" id="KW-0804">Transcription</keyword>